<organism evidence="5 6">
    <name type="scientific">Actinophytocola xinjiangensis</name>
    <dbReference type="NCBI Taxonomy" id="485602"/>
    <lineage>
        <taxon>Bacteria</taxon>
        <taxon>Bacillati</taxon>
        <taxon>Actinomycetota</taxon>
        <taxon>Actinomycetes</taxon>
        <taxon>Pseudonocardiales</taxon>
        <taxon>Pseudonocardiaceae</taxon>
    </lineage>
</organism>
<dbReference type="PANTHER" id="PTHR43649">
    <property type="entry name" value="ARABINOSE-BINDING PROTEIN-RELATED"/>
    <property type="match status" value="1"/>
</dbReference>
<feature type="signal peptide" evidence="4">
    <location>
        <begin position="1"/>
        <end position="27"/>
    </location>
</feature>
<dbReference type="Gene3D" id="3.40.190.10">
    <property type="entry name" value="Periplasmic binding protein-like II"/>
    <property type="match status" value="1"/>
</dbReference>
<dbReference type="PROSITE" id="PS51257">
    <property type="entry name" value="PROKAR_LIPOPROTEIN"/>
    <property type="match status" value="1"/>
</dbReference>
<comment type="caution">
    <text evidence="5">The sequence shown here is derived from an EMBL/GenBank/DDBJ whole genome shotgun (WGS) entry which is preliminary data.</text>
</comment>
<evidence type="ECO:0000256" key="3">
    <source>
        <dbReference type="ARBA" id="ARBA00022729"/>
    </source>
</evidence>
<dbReference type="InterPro" id="IPR006059">
    <property type="entry name" value="SBP"/>
</dbReference>
<proteinExistence type="inferred from homology"/>
<dbReference type="OrthoDB" id="366726at2"/>
<sequence>MQRSYDRRALLRMLGLGTGAVALSACAPSGGGGSTPSGDPEAKDFTFASWSLADDASKIGPQHLVDAYQKANGGTITGLPIAFPDYLNQLLLQIRGGQFTGVAQLDIAWLSAVSALGKLRDLGPLAQGVDYTDTALSTGQLDGKQYGLPWTTAAIGMIVNQDILAKVGADALPETVSDFEALLVEIAATGVLPYAASTKVAQLKDMLIWMQTFGCSLIDGDKITIGDDASVDALTWYKSLYDRKLIAADVERTDARTLFSQGRTAMYDDALVGKDVVAKQSPDKELINKIAPHPRPVVAAGDTPQAQQWGHILVVVEGEGAASAAKFAKWATSDPTAAAGYFKDVSLPPTTDTGLAAPEVAGDQFTTQFNERVTATATPNPFWRFPQYAQMENAVSEHVQAALIGKSSPADAMRDAKKAVEGLV</sequence>
<evidence type="ECO:0000256" key="2">
    <source>
        <dbReference type="ARBA" id="ARBA00022448"/>
    </source>
</evidence>
<comment type="similarity">
    <text evidence="1">Belongs to the bacterial solute-binding protein 1 family.</text>
</comment>
<accession>A0A7Z0WHG1</accession>
<keyword evidence="3 4" id="KW-0732">Signal</keyword>
<evidence type="ECO:0000256" key="1">
    <source>
        <dbReference type="ARBA" id="ARBA00008520"/>
    </source>
</evidence>
<dbReference type="InterPro" id="IPR050490">
    <property type="entry name" value="Bact_solute-bd_prot1"/>
</dbReference>
<keyword evidence="6" id="KW-1185">Reference proteome</keyword>
<protein>
    <submittedName>
        <fullName evidence="5">ABC transporter substrate-binding protein</fullName>
    </submittedName>
</protein>
<evidence type="ECO:0000313" key="5">
    <source>
        <dbReference type="EMBL" id="OLF06806.1"/>
    </source>
</evidence>
<dbReference type="Proteomes" id="UP000185696">
    <property type="component" value="Unassembled WGS sequence"/>
</dbReference>
<dbReference type="SUPFAM" id="SSF53850">
    <property type="entry name" value="Periplasmic binding protein-like II"/>
    <property type="match status" value="1"/>
</dbReference>
<name>A0A7Z0WHG1_9PSEU</name>
<feature type="chain" id="PRO_5030549355" evidence="4">
    <location>
        <begin position="28"/>
        <end position="424"/>
    </location>
</feature>
<evidence type="ECO:0000256" key="4">
    <source>
        <dbReference type="SAM" id="SignalP"/>
    </source>
</evidence>
<dbReference type="PANTHER" id="PTHR43649:SF34">
    <property type="entry name" value="ABC TRANSPORTER PERIPLASMIC-BINDING PROTEIN YCJN-RELATED"/>
    <property type="match status" value="1"/>
</dbReference>
<gene>
    <name evidence="5" type="ORF">BLA60_30105</name>
</gene>
<keyword evidence="2" id="KW-0813">Transport</keyword>
<dbReference type="RefSeq" id="WP_075136407.1">
    <property type="nucleotide sequence ID" value="NZ_MSIF01000019.1"/>
</dbReference>
<reference evidence="5 6" key="1">
    <citation type="submission" date="2016-12" db="EMBL/GenBank/DDBJ databases">
        <title>The draft genome sequence of Actinophytocola xinjiangensis.</title>
        <authorList>
            <person name="Wang W."/>
            <person name="Yuan L."/>
        </authorList>
    </citation>
    <scope>NUCLEOTIDE SEQUENCE [LARGE SCALE GENOMIC DNA]</scope>
    <source>
        <strain evidence="5 6">CGMCC 4.4663</strain>
    </source>
</reference>
<dbReference type="Pfam" id="PF13416">
    <property type="entry name" value="SBP_bac_8"/>
    <property type="match status" value="1"/>
</dbReference>
<evidence type="ECO:0000313" key="6">
    <source>
        <dbReference type="Proteomes" id="UP000185696"/>
    </source>
</evidence>
<dbReference type="EMBL" id="MSIF01000019">
    <property type="protein sequence ID" value="OLF06806.1"/>
    <property type="molecule type" value="Genomic_DNA"/>
</dbReference>
<dbReference type="AlphaFoldDB" id="A0A7Z0WHG1"/>